<organism evidence="3 4">
    <name type="scientific">Rubripirellula reticaptiva</name>
    <dbReference type="NCBI Taxonomy" id="2528013"/>
    <lineage>
        <taxon>Bacteria</taxon>
        <taxon>Pseudomonadati</taxon>
        <taxon>Planctomycetota</taxon>
        <taxon>Planctomycetia</taxon>
        <taxon>Pirellulales</taxon>
        <taxon>Pirellulaceae</taxon>
        <taxon>Rubripirellula</taxon>
    </lineage>
</organism>
<dbReference type="Proteomes" id="UP000317977">
    <property type="component" value="Unassembled WGS sequence"/>
</dbReference>
<protein>
    <submittedName>
        <fullName evidence="3">Uncharacterized protein</fullName>
    </submittedName>
</protein>
<evidence type="ECO:0000313" key="4">
    <source>
        <dbReference type="Proteomes" id="UP000317977"/>
    </source>
</evidence>
<keyword evidence="2" id="KW-0812">Transmembrane</keyword>
<sequence length="75" mass="8116">MAGGYPYGMPADMLETLFTPKTALWFVVAAMAASILMGASNRRRAKLTGTLKDYVERSQSVPKKDLPPDDPPDAS</sequence>
<feature type="region of interest" description="Disordered" evidence="1">
    <location>
        <begin position="53"/>
        <end position="75"/>
    </location>
</feature>
<feature type="transmembrane region" description="Helical" evidence="2">
    <location>
        <begin position="22"/>
        <end position="39"/>
    </location>
</feature>
<keyword evidence="4" id="KW-1185">Reference proteome</keyword>
<proteinExistence type="predicted"/>
<name>A0A5C6ELW0_9BACT</name>
<comment type="caution">
    <text evidence="3">The sequence shown here is derived from an EMBL/GenBank/DDBJ whole genome shotgun (WGS) entry which is preliminary data.</text>
</comment>
<reference evidence="3 4" key="1">
    <citation type="submission" date="2019-02" db="EMBL/GenBank/DDBJ databases">
        <title>Deep-cultivation of Planctomycetes and their phenomic and genomic characterization uncovers novel biology.</title>
        <authorList>
            <person name="Wiegand S."/>
            <person name="Jogler M."/>
            <person name="Boedeker C."/>
            <person name="Pinto D."/>
            <person name="Vollmers J."/>
            <person name="Rivas-Marin E."/>
            <person name="Kohn T."/>
            <person name="Peeters S.H."/>
            <person name="Heuer A."/>
            <person name="Rast P."/>
            <person name="Oberbeckmann S."/>
            <person name="Bunk B."/>
            <person name="Jeske O."/>
            <person name="Meyerdierks A."/>
            <person name="Storesund J.E."/>
            <person name="Kallscheuer N."/>
            <person name="Luecker S."/>
            <person name="Lage O.M."/>
            <person name="Pohl T."/>
            <person name="Merkel B.J."/>
            <person name="Hornburger P."/>
            <person name="Mueller R.-W."/>
            <person name="Bruemmer F."/>
            <person name="Labrenz M."/>
            <person name="Spormann A.M."/>
            <person name="Op Den Camp H."/>
            <person name="Overmann J."/>
            <person name="Amann R."/>
            <person name="Jetten M.S.M."/>
            <person name="Mascher T."/>
            <person name="Medema M.H."/>
            <person name="Devos D.P."/>
            <person name="Kaster A.-K."/>
            <person name="Ovreas L."/>
            <person name="Rohde M."/>
            <person name="Galperin M.Y."/>
            <person name="Jogler C."/>
        </authorList>
    </citation>
    <scope>NUCLEOTIDE SEQUENCE [LARGE SCALE GENOMIC DNA]</scope>
    <source>
        <strain evidence="3 4">Poly59</strain>
    </source>
</reference>
<evidence type="ECO:0000256" key="1">
    <source>
        <dbReference type="SAM" id="MobiDB-lite"/>
    </source>
</evidence>
<dbReference type="AlphaFoldDB" id="A0A5C6ELW0"/>
<gene>
    <name evidence="3" type="ORF">Poly59_37310</name>
</gene>
<keyword evidence="2" id="KW-1133">Transmembrane helix</keyword>
<evidence type="ECO:0000313" key="3">
    <source>
        <dbReference type="EMBL" id="TWU49117.1"/>
    </source>
</evidence>
<accession>A0A5C6ELW0</accession>
<keyword evidence="2" id="KW-0472">Membrane</keyword>
<dbReference type="EMBL" id="SJPX01000004">
    <property type="protein sequence ID" value="TWU49117.1"/>
    <property type="molecule type" value="Genomic_DNA"/>
</dbReference>
<evidence type="ECO:0000256" key="2">
    <source>
        <dbReference type="SAM" id="Phobius"/>
    </source>
</evidence>